<feature type="transmembrane region" description="Helical" evidence="2">
    <location>
        <begin position="6"/>
        <end position="26"/>
    </location>
</feature>
<name>A0A1J4TZ94_9BACT</name>
<dbReference type="AlphaFoldDB" id="A0A1J4TZ94"/>
<keyword evidence="2" id="KW-0812">Transmembrane</keyword>
<evidence type="ECO:0000313" key="4">
    <source>
        <dbReference type="EMBL" id="OIO17548.1"/>
    </source>
</evidence>
<protein>
    <recommendedName>
        <fullName evidence="3">Band 7 domain-containing protein</fullName>
    </recommendedName>
</protein>
<gene>
    <name evidence="4" type="ORF">AUJ29_01180</name>
</gene>
<keyword evidence="2" id="KW-0472">Membrane</keyword>
<dbReference type="PRINTS" id="PR00679">
    <property type="entry name" value="PROHIBITIN"/>
</dbReference>
<dbReference type="PANTHER" id="PTHR23222">
    <property type="entry name" value="PROHIBITIN"/>
    <property type="match status" value="1"/>
</dbReference>
<sequence>MRTKLIKTVVTVFVIFIMFLILNPFVKISAGERGVILNWGAVSDSIMDEGLHLIVPIMQKIVQLDVKTEKHEVQVLTYSKDIQTVDATVALNYHLDPNTVNKLWQEIGKDYESRIIDPSIQESVKAATAMFTAQELVEQRPKVKEEIKKQLFERLNGRHIIVDDFSIVNFDFSEEYERAVERKQVAQQEALTAKNKLEQVKMEAEQRVTQATAEAEAIKIQAEAITQQGGRDYVNLKWIEAWSKGGSHVPQFITGEGGANFLYNLNSK</sequence>
<dbReference type="Proteomes" id="UP000182465">
    <property type="component" value="Unassembled WGS sequence"/>
</dbReference>
<comment type="caution">
    <text evidence="4">The sequence shown here is derived from an EMBL/GenBank/DDBJ whole genome shotgun (WGS) entry which is preliminary data.</text>
</comment>
<evidence type="ECO:0000256" key="2">
    <source>
        <dbReference type="SAM" id="Phobius"/>
    </source>
</evidence>
<dbReference type="InterPro" id="IPR036013">
    <property type="entry name" value="Band_7/SPFH_dom_sf"/>
</dbReference>
<dbReference type="EMBL" id="MNVB01000028">
    <property type="protein sequence ID" value="OIO17548.1"/>
    <property type="molecule type" value="Genomic_DNA"/>
</dbReference>
<dbReference type="CDD" id="cd03401">
    <property type="entry name" value="SPFH_prohibitin"/>
    <property type="match status" value="1"/>
</dbReference>
<evidence type="ECO:0000313" key="5">
    <source>
        <dbReference type="Proteomes" id="UP000182465"/>
    </source>
</evidence>
<feature type="domain" description="Band 7" evidence="3">
    <location>
        <begin position="23"/>
        <end position="184"/>
    </location>
</feature>
<evidence type="ECO:0000259" key="3">
    <source>
        <dbReference type="SMART" id="SM00244"/>
    </source>
</evidence>
<dbReference type="PANTHER" id="PTHR23222:SF0">
    <property type="entry name" value="PROHIBITIN 1"/>
    <property type="match status" value="1"/>
</dbReference>
<dbReference type="SMART" id="SM00244">
    <property type="entry name" value="PHB"/>
    <property type="match status" value="1"/>
</dbReference>
<dbReference type="InterPro" id="IPR000163">
    <property type="entry name" value="Prohibitin"/>
</dbReference>
<dbReference type="GO" id="GO:0016020">
    <property type="term" value="C:membrane"/>
    <property type="evidence" value="ECO:0007669"/>
    <property type="project" value="InterPro"/>
</dbReference>
<accession>A0A1J4TZ94</accession>
<reference evidence="4 5" key="1">
    <citation type="journal article" date="2016" name="Environ. Microbiol.">
        <title>Genomic resolution of a cold subsurface aquifer community provides metabolic insights for novel microbes adapted to high CO concentrations.</title>
        <authorList>
            <person name="Probst A.J."/>
            <person name="Castelle C.J."/>
            <person name="Singh A."/>
            <person name="Brown C.T."/>
            <person name="Anantharaman K."/>
            <person name="Sharon I."/>
            <person name="Hug L.A."/>
            <person name="Burstein D."/>
            <person name="Emerson J.B."/>
            <person name="Thomas B.C."/>
            <person name="Banfield J.F."/>
        </authorList>
    </citation>
    <scope>NUCLEOTIDE SEQUENCE [LARGE SCALE GENOMIC DNA]</scope>
    <source>
        <strain evidence="4">CG1_02_38_13</strain>
    </source>
</reference>
<dbReference type="SUPFAM" id="SSF117892">
    <property type="entry name" value="Band 7/SPFH domain"/>
    <property type="match status" value="1"/>
</dbReference>
<organism evidence="4 5">
    <name type="scientific">Candidatus Kuenenbacteria bacterium CG1_02_38_13</name>
    <dbReference type="NCBI Taxonomy" id="1805235"/>
    <lineage>
        <taxon>Bacteria</taxon>
        <taxon>Candidatus Kueneniibacteriota</taxon>
    </lineage>
</organism>
<dbReference type="Gene3D" id="3.30.479.30">
    <property type="entry name" value="Band 7 domain"/>
    <property type="match status" value="1"/>
</dbReference>
<feature type="coiled-coil region" evidence="1">
    <location>
        <begin position="176"/>
        <end position="228"/>
    </location>
</feature>
<keyword evidence="1" id="KW-0175">Coiled coil</keyword>
<dbReference type="InterPro" id="IPR001107">
    <property type="entry name" value="Band_7"/>
</dbReference>
<keyword evidence="2" id="KW-1133">Transmembrane helix</keyword>
<evidence type="ECO:0000256" key="1">
    <source>
        <dbReference type="SAM" id="Coils"/>
    </source>
</evidence>
<proteinExistence type="predicted"/>
<dbReference type="Pfam" id="PF01145">
    <property type="entry name" value="Band_7"/>
    <property type="match status" value="1"/>
</dbReference>